<dbReference type="EMBL" id="JAGRPV010000001">
    <property type="protein sequence ID" value="MDI4643982.1"/>
    <property type="molecule type" value="Genomic_DNA"/>
</dbReference>
<evidence type="ECO:0000313" key="4">
    <source>
        <dbReference type="Proteomes" id="UP001161691"/>
    </source>
</evidence>
<dbReference type="Proteomes" id="UP001161691">
    <property type="component" value="Unassembled WGS sequence"/>
</dbReference>
<dbReference type="CDD" id="cd00090">
    <property type="entry name" value="HTH_ARSR"/>
    <property type="match status" value="1"/>
</dbReference>
<dbReference type="PANTHER" id="PTHR38600">
    <property type="entry name" value="TRANSCRIPTIONAL REGULATORY PROTEIN"/>
    <property type="match status" value="1"/>
</dbReference>
<dbReference type="InterPro" id="IPR011991">
    <property type="entry name" value="ArsR-like_HTH"/>
</dbReference>
<dbReference type="RefSeq" id="WP_282907015.1">
    <property type="nucleotide sequence ID" value="NZ_JAGRPV010000001.1"/>
</dbReference>
<dbReference type="Gene3D" id="1.10.10.10">
    <property type="entry name" value="Winged helix-like DNA-binding domain superfamily/Winged helix DNA-binding domain"/>
    <property type="match status" value="1"/>
</dbReference>
<organism evidence="3 4">
    <name type="scientific">Cohnella hashimotonis</name>
    <dbReference type="NCBI Taxonomy" id="2826895"/>
    <lineage>
        <taxon>Bacteria</taxon>
        <taxon>Bacillati</taxon>
        <taxon>Bacillota</taxon>
        <taxon>Bacilli</taxon>
        <taxon>Bacillales</taxon>
        <taxon>Paenibacillaceae</taxon>
        <taxon>Cohnella</taxon>
    </lineage>
</organism>
<dbReference type="InterPro" id="IPR001845">
    <property type="entry name" value="HTH_ArsR_DNA-bd_dom"/>
</dbReference>
<sequence>MIHIKELKSGINIFKALSSEIRIQILDLLVKHHNLNLNDLAQKLNLTNGAITMHIKKLEESGLIHIVTNVGKHGLQKMCHLNEDKLLVELRGKEEDNFYETELRVGHYSNYAAVPTCGLATKDSLIGTFDDPRYFADPSRVDAGIVWLTEGFLEYRVPNYLKPTQSFKELQFMMEIGSEAPGTSENWPSDITFSLNGMKLGTWTCPGDFGDVRGTYNPDWWPQNCNQYGLLKIVRINDEGSFIDGYRIGQLTLPELDLDYKSDLMFRIEVDPESANKKGLTVFGRNFGNYDHDILIRVLYLEE</sequence>
<dbReference type="PROSITE" id="PS50987">
    <property type="entry name" value="HTH_ARSR_2"/>
    <property type="match status" value="1"/>
</dbReference>
<dbReference type="InterPro" id="IPR036388">
    <property type="entry name" value="WH-like_DNA-bd_sf"/>
</dbReference>
<reference evidence="3" key="1">
    <citation type="submission" date="2023-04" db="EMBL/GenBank/DDBJ databases">
        <title>Comparative genomic analysis of Cohnella hashimotonis sp. nov., isolated from the International Space Station.</title>
        <authorList>
            <person name="Venkateswaran K."/>
            <person name="Simpson A."/>
        </authorList>
    </citation>
    <scope>NUCLEOTIDE SEQUENCE</scope>
    <source>
        <strain evidence="3">F6_2S_P_1</strain>
    </source>
</reference>
<dbReference type="PANTHER" id="PTHR38600:SF1">
    <property type="entry name" value="TRANSCRIPTIONAL REGULATORY PROTEIN"/>
    <property type="match status" value="1"/>
</dbReference>
<proteinExistence type="predicted"/>
<evidence type="ECO:0000256" key="1">
    <source>
        <dbReference type="ARBA" id="ARBA00023125"/>
    </source>
</evidence>
<keyword evidence="1" id="KW-0238">DNA-binding</keyword>
<evidence type="ECO:0000313" key="3">
    <source>
        <dbReference type="EMBL" id="MDI4643982.1"/>
    </source>
</evidence>
<dbReference type="Pfam" id="PF13412">
    <property type="entry name" value="HTH_24"/>
    <property type="match status" value="1"/>
</dbReference>
<feature type="domain" description="HTH arsR-type" evidence="2">
    <location>
        <begin position="2"/>
        <end position="97"/>
    </location>
</feature>
<name>A0ABT6TAW5_9BACL</name>
<evidence type="ECO:0000259" key="2">
    <source>
        <dbReference type="PROSITE" id="PS50987"/>
    </source>
</evidence>
<protein>
    <submittedName>
        <fullName evidence="3">Winged helix-turn-helix transcriptional regulator</fullName>
    </submittedName>
</protein>
<dbReference type="SUPFAM" id="SSF46785">
    <property type="entry name" value="Winged helix' DNA-binding domain"/>
    <property type="match status" value="1"/>
</dbReference>
<dbReference type="SMART" id="SM00418">
    <property type="entry name" value="HTH_ARSR"/>
    <property type="match status" value="1"/>
</dbReference>
<accession>A0ABT6TAW5</accession>
<keyword evidence="4" id="KW-1185">Reference proteome</keyword>
<dbReference type="InterPro" id="IPR036390">
    <property type="entry name" value="WH_DNA-bd_sf"/>
</dbReference>
<comment type="caution">
    <text evidence="3">The sequence shown here is derived from an EMBL/GenBank/DDBJ whole genome shotgun (WGS) entry which is preliminary data.</text>
</comment>
<gene>
    <name evidence="3" type="ORF">KB449_03380</name>
</gene>